<feature type="non-terminal residue" evidence="1">
    <location>
        <position position="62"/>
    </location>
</feature>
<reference evidence="1" key="2">
    <citation type="submission" date="2016-06" db="EMBL/GenBank/DDBJ databases">
        <title>The genome of a short-lived fish provides insights into sex chromosome evolution and the genetic control of aging.</title>
        <authorList>
            <person name="Reichwald K."/>
            <person name="Felder M."/>
            <person name="Petzold A."/>
            <person name="Koch P."/>
            <person name="Groth M."/>
            <person name="Platzer M."/>
        </authorList>
    </citation>
    <scope>NUCLEOTIDE SEQUENCE</scope>
    <source>
        <tissue evidence="1">Brain</tissue>
    </source>
</reference>
<proteinExistence type="predicted"/>
<sequence length="62" mass="7060">HAESISDQWTALKSLIYQEPGSLPKMSWITVNRRFQHSCPDLLALIDLVLSLPPSTAERERL</sequence>
<organism evidence="1">
    <name type="scientific">Nothobranchius kuhntae</name>
    <name type="common">Beira killifish</name>
    <dbReference type="NCBI Taxonomy" id="321403"/>
    <lineage>
        <taxon>Eukaryota</taxon>
        <taxon>Metazoa</taxon>
        <taxon>Chordata</taxon>
        <taxon>Craniata</taxon>
        <taxon>Vertebrata</taxon>
        <taxon>Euteleostomi</taxon>
        <taxon>Actinopterygii</taxon>
        <taxon>Neopterygii</taxon>
        <taxon>Teleostei</taxon>
        <taxon>Neoteleostei</taxon>
        <taxon>Acanthomorphata</taxon>
        <taxon>Ovalentaria</taxon>
        <taxon>Atherinomorphae</taxon>
        <taxon>Cyprinodontiformes</taxon>
        <taxon>Nothobranchiidae</taxon>
        <taxon>Nothobranchius</taxon>
    </lineage>
</organism>
<name>A0A1A8KFR9_NOTKU</name>
<dbReference type="EMBL" id="HAEE01010459">
    <property type="protein sequence ID" value="SBR30509.1"/>
    <property type="molecule type" value="Transcribed_RNA"/>
</dbReference>
<feature type="non-terminal residue" evidence="1">
    <location>
        <position position="1"/>
    </location>
</feature>
<gene>
    <name evidence="1" type="primary">PRDM11</name>
</gene>
<reference evidence="1" key="1">
    <citation type="submission" date="2016-05" db="EMBL/GenBank/DDBJ databases">
        <authorList>
            <person name="Lavstsen T."/>
            <person name="Jespersen J.S."/>
        </authorList>
    </citation>
    <scope>NUCLEOTIDE SEQUENCE</scope>
    <source>
        <tissue evidence="1">Brain</tissue>
    </source>
</reference>
<accession>A0A1A8KFR9</accession>
<dbReference type="AlphaFoldDB" id="A0A1A8KFR9"/>
<evidence type="ECO:0000313" key="1">
    <source>
        <dbReference type="EMBL" id="SBR30509.1"/>
    </source>
</evidence>
<protein>
    <submittedName>
        <fullName evidence="1">PR domain containing 11</fullName>
    </submittedName>
</protein>